<protein>
    <submittedName>
        <fullName evidence="1">Uncharacterized protein</fullName>
    </submittedName>
</protein>
<evidence type="ECO:0000313" key="1">
    <source>
        <dbReference type="EMBL" id="KAJ8648404.1"/>
    </source>
</evidence>
<name>A0ACC2MSN3_PERAE</name>
<proteinExistence type="predicted"/>
<comment type="caution">
    <text evidence="1">The sequence shown here is derived from an EMBL/GenBank/DDBJ whole genome shotgun (WGS) entry which is preliminary data.</text>
</comment>
<evidence type="ECO:0000313" key="2">
    <source>
        <dbReference type="Proteomes" id="UP001234297"/>
    </source>
</evidence>
<gene>
    <name evidence="1" type="ORF">MRB53_001427</name>
</gene>
<sequence>MEYDHSPHTFYPMFGWDFHTLEVFNPSMPLTMEFPFSSDSSTGYLQDAISELSNESKRRRVIISSHDQTTIEPENLIQNYLNCTFSEDPFANDRCWSENTTIVSGDPLSSPINSITNGTALSMETKTQEESTSENERLASSPSNSYKDSLTNDPDGKDSPVSKDPLSSESHCSKRKNTTGKRVAYPFAVVKPGGLEGDVTLDDINERILMRPTRPVRHPVGQFACHPFVSADGPGLSGKAVVALTRIQTQGRGTVTIIRTKG</sequence>
<organism evidence="1 2">
    <name type="scientific">Persea americana</name>
    <name type="common">Avocado</name>
    <dbReference type="NCBI Taxonomy" id="3435"/>
    <lineage>
        <taxon>Eukaryota</taxon>
        <taxon>Viridiplantae</taxon>
        <taxon>Streptophyta</taxon>
        <taxon>Embryophyta</taxon>
        <taxon>Tracheophyta</taxon>
        <taxon>Spermatophyta</taxon>
        <taxon>Magnoliopsida</taxon>
        <taxon>Magnoliidae</taxon>
        <taxon>Laurales</taxon>
        <taxon>Lauraceae</taxon>
        <taxon>Persea</taxon>
    </lineage>
</organism>
<dbReference type="EMBL" id="CM056809">
    <property type="protein sequence ID" value="KAJ8648404.1"/>
    <property type="molecule type" value="Genomic_DNA"/>
</dbReference>
<dbReference type="Proteomes" id="UP001234297">
    <property type="component" value="Chromosome 1"/>
</dbReference>
<reference evidence="1 2" key="1">
    <citation type="journal article" date="2022" name="Hortic Res">
        <title>A haplotype resolved chromosomal level avocado genome allows analysis of novel avocado genes.</title>
        <authorList>
            <person name="Nath O."/>
            <person name="Fletcher S.J."/>
            <person name="Hayward A."/>
            <person name="Shaw L.M."/>
            <person name="Masouleh A.K."/>
            <person name="Furtado A."/>
            <person name="Henry R.J."/>
            <person name="Mitter N."/>
        </authorList>
    </citation>
    <scope>NUCLEOTIDE SEQUENCE [LARGE SCALE GENOMIC DNA]</scope>
    <source>
        <strain evidence="2">cv. Hass</strain>
    </source>
</reference>
<keyword evidence="2" id="KW-1185">Reference proteome</keyword>
<accession>A0ACC2MSN3</accession>